<dbReference type="GeneID" id="37080785"/>
<dbReference type="OrthoDB" id="4326871at2759"/>
<sequence length="312" mass="33874">MAGPKQPTLPGASLGRALHLTGTILMLNLLLFVAFLRNIDPSTELFRRNGLCQSIRRKERRIIYLSSLILGLEPAVPNDLEAHSQHATVDAQAMNTLISTSPSSPERVSESSLPPKRPAPVASVLSVRPSNRTLKLDRQSNSALTSHSGVVKILDPAASAHQQQEQQDLIYPQRVSDSIYSATIRRSLSLGSERHQSIVLPHIRYSGFMTERLRFSVLSQPWSVVSVVAADNEVAAAPLRAEPVVVEELANRLQPGCSVDSYPGQFPISDGMELSWLAAASQRLGAEPAADEENCPSTVSVLSTSARPYTEV</sequence>
<feature type="transmembrane region" description="Helical" evidence="2">
    <location>
        <begin position="20"/>
        <end position="39"/>
    </location>
</feature>
<dbReference type="RefSeq" id="XP_025432752.1">
    <property type="nucleotide sequence ID" value="XM_025579556.1"/>
</dbReference>
<accession>A0A318ZS43</accession>
<evidence type="ECO:0000256" key="1">
    <source>
        <dbReference type="SAM" id="MobiDB-lite"/>
    </source>
</evidence>
<proteinExistence type="predicted"/>
<dbReference type="Proteomes" id="UP000248349">
    <property type="component" value="Unassembled WGS sequence"/>
</dbReference>
<feature type="compositionally biased region" description="Low complexity" evidence="1">
    <location>
        <begin position="99"/>
        <end position="114"/>
    </location>
</feature>
<keyword evidence="2" id="KW-1133">Transmembrane helix</keyword>
<organism evidence="3 4">
    <name type="scientific">Aspergillus saccharolyticus JOP 1030-1</name>
    <dbReference type="NCBI Taxonomy" id="1450539"/>
    <lineage>
        <taxon>Eukaryota</taxon>
        <taxon>Fungi</taxon>
        <taxon>Dikarya</taxon>
        <taxon>Ascomycota</taxon>
        <taxon>Pezizomycotina</taxon>
        <taxon>Eurotiomycetes</taxon>
        <taxon>Eurotiomycetidae</taxon>
        <taxon>Eurotiales</taxon>
        <taxon>Aspergillaceae</taxon>
        <taxon>Aspergillus</taxon>
        <taxon>Aspergillus subgen. Circumdati</taxon>
    </lineage>
</organism>
<evidence type="ECO:0000313" key="3">
    <source>
        <dbReference type="EMBL" id="PYH46770.1"/>
    </source>
</evidence>
<keyword evidence="2" id="KW-0472">Membrane</keyword>
<evidence type="ECO:0000313" key="4">
    <source>
        <dbReference type="Proteomes" id="UP000248349"/>
    </source>
</evidence>
<gene>
    <name evidence="3" type="ORF">BP01DRAFT_422175</name>
</gene>
<feature type="region of interest" description="Disordered" evidence="1">
    <location>
        <begin position="99"/>
        <end position="122"/>
    </location>
</feature>
<dbReference type="AlphaFoldDB" id="A0A318ZS43"/>
<keyword evidence="2" id="KW-0812">Transmembrane</keyword>
<evidence type="ECO:0000256" key="2">
    <source>
        <dbReference type="SAM" id="Phobius"/>
    </source>
</evidence>
<name>A0A318ZS43_9EURO</name>
<keyword evidence="4" id="KW-1185">Reference proteome</keyword>
<dbReference type="EMBL" id="KZ821226">
    <property type="protein sequence ID" value="PYH46770.1"/>
    <property type="molecule type" value="Genomic_DNA"/>
</dbReference>
<reference evidence="3 4" key="1">
    <citation type="submission" date="2016-12" db="EMBL/GenBank/DDBJ databases">
        <title>The genomes of Aspergillus section Nigri reveals drivers in fungal speciation.</title>
        <authorList>
            <consortium name="DOE Joint Genome Institute"/>
            <person name="Vesth T.C."/>
            <person name="Nybo J."/>
            <person name="Theobald S."/>
            <person name="Brandl J."/>
            <person name="Frisvad J.C."/>
            <person name="Nielsen K.F."/>
            <person name="Lyhne E.K."/>
            <person name="Kogle M.E."/>
            <person name="Kuo A."/>
            <person name="Riley R."/>
            <person name="Clum A."/>
            <person name="Nolan M."/>
            <person name="Lipzen A."/>
            <person name="Salamov A."/>
            <person name="Henrissat B."/>
            <person name="Wiebenga A."/>
            <person name="De Vries R.P."/>
            <person name="Grigoriev I.V."/>
            <person name="Mortensen U.H."/>
            <person name="Andersen M.R."/>
            <person name="Baker S.E."/>
        </authorList>
    </citation>
    <scope>NUCLEOTIDE SEQUENCE [LARGE SCALE GENOMIC DNA]</scope>
    <source>
        <strain evidence="3 4">JOP 1030-1</strain>
    </source>
</reference>
<protein>
    <submittedName>
        <fullName evidence="3">Uncharacterized protein</fullName>
    </submittedName>
</protein>